<evidence type="ECO:0000256" key="1">
    <source>
        <dbReference type="SAM" id="MobiDB-lite"/>
    </source>
</evidence>
<dbReference type="EMBL" id="JBHUFB010000009">
    <property type="protein sequence ID" value="MFD1812105.1"/>
    <property type="molecule type" value="Genomic_DNA"/>
</dbReference>
<organism evidence="3 4">
    <name type="scientific">Rhodococcus gannanensis</name>
    <dbReference type="NCBI Taxonomy" id="1960308"/>
    <lineage>
        <taxon>Bacteria</taxon>
        <taxon>Bacillati</taxon>
        <taxon>Actinomycetota</taxon>
        <taxon>Actinomycetes</taxon>
        <taxon>Mycobacteriales</taxon>
        <taxon>Nocardiaceae</taxon>
        <taxon>Rhodococcus</taxon>
    </lineage>
</organism>
<reference evidence="4" key="1">
    <citation type="journal article" date="2019" name="Int. J. Syst. Evol. Microbiol.">
        <title>The Global Catalogue of Microorganisms (GCM) 10K type strain sequencing project: providing services to taxonomists for standard genome sequencing and annotation.</title>
        <authorList>
            <consortium name="The Broad Institute Genomics Platform"/>
            <consortium name="The Broad Institute Genome Sequencing Center for Infectious Disease"/>
            <person name="Wu L."/>
            <person name="Ma J."/>
        </authorList>
    </citation>
    <scope>NUCLEOTIDE SEQUENCE [LARGE SCALE GENOMIC DNA]</scope>
    <source>
        <strain evidence="4">DT72</strain>
    </source>
</reference>
<evidence type="ECO:0000256" key="2">
    <source>
        <dbReference type="SAM" id="SignalP"/>
    </source>
</evidence>
<feature type="chain" id="PRO_5047108922" evidence="2">
    <location>
        <begin position="25"/>
        <end position="261"/>
    </location>
</feature>
<dbReference type="Proteomes" id="UP001597286">
    <property type="component" value="Unassembled WGS sequence"/>
</dbReference>
<protein>
    <submittedName>
        <fullName evidence="3">Uncharacterized protein</fullName>
    </submittedName>
</protein>
<feature type="signal peptide" evidence="2">
    <location>
        <begin position="1"/>
        <end position="24"/>
    </location>
</feature>
<keyword evidence="4" id="KW-1185">Reference proteome</keyword>
<gene>
    <name evidence="3" type="ORF">ACFSJG_07765</name>
</gene>
<keyword evidence="2" id="KW-0732">Signal</keyword>
<evidence type="ECO:0000313" key="3">
    <source>
        <dbReference type="EMBL" id="MFD1812105.1"/>
    </source>
</evidence>
<accession>A0ABW4P0W2</accession>
<comment type="caution">
    <text evidence="3">The sequence shown here is derived from an EMBL/GenBank/DDBJ whole genome shotgun (WGS) entry which is preliminary data.</text>
</comment>
<proteinExistence type="predicted"/>
<sequence length="261" mass="27960">MADKSTPILSAAFVFALLTATACATERDGVEDAPPQQPAPPLYSTVWSADAGTDLFGRPGELIRATSEAAEFSTYAGSGHSYPGYVDALNTSREAPNPGIDPILLSVTGSPQRPVTFVRHIVEMESGPHSVAATVCGFTVQPTPGENYSMNPLRRPIRIGLRNPTSDAGAPGQEDSDPLTTAAATTRTPTWNVFEGWSIEEITLLEDEDIPEACVDWWQGKFPEFTRKPGGNILFPPPGYVYPTAPVAAQYPEWIPPSGDN</sequence>
<evidence type="ECO:0000313" key="4">
    <source>
        <dbReference type="Proteomes" id="UP001597286"/>
    </source>
</evidence>
<name>A0ABW4P0W2_9NOCA</name>
<dbReference type="PROSITE" id="PS51257">
    <property type="entry name" value="PROKAR_LIPOPROTEIN"/>
    <property type="match status" value="1"/>
</dbReference>
<dbReference type="RefSeq" id="WP_378484625.1">
    <property type="nucleotide sequence ID" value="NZ_JBHUFB010000009.1"/>
</dbReference>
<feature type="region of interest" description="Disordered" evidence="1">
    <location>
        <begin position="161"/>
        <end position="186"/>
    </location>
</feature>